<dbReference type="Proteomes" id="UP000187941">
    <property type="component" value="Chromosome"/>
</dbReference>
<reference evidence="4 5" key="1">
    <citation type="submission" date="2016-01" db="EMBL/GenBank/DDBJ databases">
        <authorList>
            <person name="Oliw E.H."/>
        </authorList>
    </citation>
    <scope>NUCLEOTIDE SEQUENCE [LARGE SCALE GENOMIC DNA]</scope>
    <source>
        <strain evidence="4 5">DY10</strain>
    </source>
</reference>
<feature type="domain" description="ATP-grasp" evidence="3">
    <location>
        <begin position="90"/>
        <end position="323"/>
    </location>
</feature>
<proteinExistence type="predicted"/>
<keyword evidence="2" id="KW-1133">Transmembrane helix</keyword>
<keyword evidence="1" id="KW-0067">ATP-binding</keyword>
<keyword evidence="2" id="KW-0472">Membrane</keyword>
<sequence length="358" mass="40520">MNAARPVALSETIAPSLSIRRPLWLAKWLQYEYWPFYVFFAPMVFYYLWLAIRARSLTFFTAVNPAIPLGGLFGESKSAILDNVPADFLPKTLFISPISTTRQVLAEMAEHALSLPVVCKPDVGERGAGVRVIRSEAALTEWLLEHGNEPFLVQEFVAGPLEFGVFYYRLPNGSASGVTSVVKKEFLTVWGDGRSTVCHLLQQNERARMAWPELKPVLATLGEQIPNPGESVLVQPIGNHCRGTKFLNANYLRSPELDHIFDQIAQSIPGFDYGRFDIRVPSVADLLAGRHIRVLEINGITSEPGHVYDPAYSLHRAYTDIAWHLRLLYEISRQRRQMGIPTAPLRAVWNCLRMRFWR</sequence>
<organism evidence="4 5">
    <name type="scientific">Spirosoma montaniterrae</name>
    <dbReference type="NCBI Taxonomy" id="1178516"/>
    <lineage>
        <taxon>Bacteria</taxon>
        <taxon>Pseudomonadati</taxon>
        <taxon>Bacteroidota</taxon>
        <taxon>Cytophagia</taxon>
        <taxon>Cytophagales</taxon>
        <taxon>Cytophagaceae</taxon>
        <taxon>Spirosoma</taxon>
    </lineage>
</organism>
<dbReference type="AlphaFoldDB" id="A0A1P9WSF5"/>
<keyword evidence="5" id="KW-1185">Reference proteome</keyword>
<dbReference type="OrthoDB" id="9775266at2"/>
<protein>
    <recommendedName>
        <fullName evidence="3">ATP-grasp domain-containing protein</fullName>
    </recommendedName>
</protein>
<keyword evidence="2" id="KW-0812">Transmembrane</keyword>
<feature type="transmembrane region" description="Helical" evidence="2">
    <location>
        <begin position="33"/>
        <end position="52"/>
    </location>
</feature>
<evidence type="ECO:0000256" key="2">
    <source>
        <dbReference type="SAM" id="Phobius"/>
    </source>
</evidence>
<dbReference type="Gene3D" id="3.30.470.20">
    <property type="entry name" value="ATP-grasp fold, B domain"/>
    <property type="match status" value="1"/>
</dbReference>
<dbReference type="GO" id="GO:0005524">
    <property type="term" value="F:ATP binding"/>
    <property type="evidence" value="ECO:0007669"/>
    <property type="project" value="UniProtKB-UniRule"/>
</dbReference>
<dbReference type="SUPFAM" id="SSF56059">
    <property type="entry name" value="Glutathione synthetase ATP-binding domain-like"/>
    <property type="match status" value="1"/>
</dbReference>
<evidence type="ECO:0000313" key="4">
    <source>
        <dbReference type="EMBL" id="AQG78298.1"/>
    </source>
</evidence>
<dbReference type="EMBL" id="CP014263">
    <property type="protein sequence ID" value="AQG78298.1"/>
    <property type="molecule type" value="Genomic_DNA"/>
</dbReference>
<dbReference type="InterPro" id="IPR011761">
    <property type="entry name" value="ATP-grasp"/>
</dbReference>
<dbReference type="RefSeq" id="WP_083732727.1">
    <property type="nucleotide sequence ID" value="NZ_CP014263.1"/>
</dbReference>
<accession>A0A1P9WSF5</accession>
<evidence type="ECO:0000313" key="5">
    <source>
        <dbReference type="Proteomes" id="UP000187941"/>
    </source>
</evidence>
<dbReference type="STRING" id="1178516.AWR27_02445"/>
<evidence type="ECO:0000256" key="1">
    <source>
        <dbReference type="PROSITE-ProRule" id="PRU00409"/>
    </source>
</evidence>
<dbReference type="KEGG" id="smon:AWR27_02445"/>
<keyword evidence="1" id="KW-0547">Nucleotide-binding</keyword>
<dbReference type="GO" id="GO:0046872">
    <property type="term" value="F:metal ion binding"/>
    <property type="evidence" value="ECO:0007669"/>
    <property type="project" value="InterPro"/>
</dbReference>
<evidence type="ECO:0000259" key="3">
    <source>
        <dbReference type="PROSITE" id="PS50975"/>
    </source>
</evidence>
<dbReference type="PROSITE" id="PS50975">
    <property type="entry name" value="ATP_GRASP"/>
    <property type="match status" value="1"/>
</dbReference>
<name>A0A1P9WSF5_9BACT</name>
<gene>
    <name evidence="4" type="ORF">AWR27_02445</name>
</gene>